<dbReference type="Gene3D" id="3.50.50.60">
    <property type="entry name" value="FAD/NAD(P)-binding domain"/>
    <property type="match status" value="1"/>
</dbReference>
<reference evidence="2" key="1">
    <citation type="submission" date="2022-06" db="EMBL/GenBank/DDBJ databases">
        <title>Sphingomicrobium sedimins sp. nov., a marine bacterium isolated from tidal flat.</title>
        <authorList>
            <person name="Kim C.-H."/>
            <person name="Yoo Y."/>
            <person name="Kim J.-J."/>
        </authorList>
    </citation>
    <scope>NUCLEOTIDE SEQUENCE</scope>
    <source>
        <strain evidence="2">GRR-S6-50</strain>
    </source>
</reference>
<keyword evidence="3" id="KW-1185">Reference proteome</keyword>
<evidence type="ECO:0000313" key="2">
    <source>
        <dbReference type="EMBL" id="MCM8557864.1"/>
    </source>
</evidence>
<feature type="domain" description="Amine oxidase" evidence="1">
    <location>
        <begin position="82"/>
        <end position="304"/>
    </location>
</feature>
<accession>A0A9X2EM22</accession>
<dbReference type="Pfam" id="PF13450">
    <property type="entry name" value="NAD_binding_8"/>
    <property type="match status" value="1"/>
</dbReference>
<dbReference type="PANTHER" id="PTHR16128">
    <property type="entry name" value="FAD/NAD(P)-BINDING OXIDOREDUCTASE FAMILY PROTEIN"/>
    <property type="match status" value="1"/>
</dbReference>
<dbReference type="InterPro" id="IPR002937">
    <property type="entry name" value="Amino_oxidase"/>
</dbReference>
<name>A0A9X2EM22_9SPHN</name>
<proteinExistence type="predicted"/>
<comment type="caution">
    <text evidence="2">The sequence shown here is derived from an EMBL/GenBank/DDBJ whole genome shotgun (WGS) entry which is preliminary data.</text>
</comment>
<protein>
    <submittedName>
        <fullName evidence="2">FAD-dependent oxidoreductase</fullName>
    </submittedName>
</protein>
<dbReference type="SUPFAM" id="SSF51905">
    <property type="entry name" value="FAD/NAD(P)-binding domain"/>
    <property type="match status" value="1"/>
</dbReference>
<evidence type="ECO:0000259" key="1">
    <source>
        <dbReference type="Pfam" id="PF01593"/>
    </source>
</evidence>
<dbReference type="Proteomes" id="UP001155128">
    <property type="component" value="Unassembled WGS sequence"/>
</dbReference>
<organism evidence="2 3">
    <name type="scientific">Sphingomicrobium sediminis</name>
    <dbReference type="NCBI Taxonomy" id="2950949"/>
    <lineage>
        <taxon>Bacteria</taxon>
        <taxon>Pseudomonadati</taxon>
        <taxon>Pseudomonadota</taxon>
        <taxon>Alphaproteobacteria</taxon>
        <taxon>Sphingomonadales</taxon>
        <taxon>Sphingomonadaceae</taxon>
        <taxon>Sphingomicrobium</taxon>
    </lineage>
</organism>
<dbReference type="AlphaFoldDB" id="A0A9X2EM22"/>
<sequence length="305" mass="32800">MNIAIIGAGMAGLSCAHALMRAGHDVRLFDKGRGPGGRMSTRRTVQDGETLRFDHGAQYFTVRDPKFAATVAEWEEAGIAARWPVAGEDAFVGTPAMNAPVKTLAEAADVQFATRIDTANTSDGSWILSDMEQPFDALIIAVPAEQAAEVAAPLHADFAKIAVETVSDPCWTVMASFADRLPHADILREQGAIGWAARDSAKPGRAPGERWVIQATPRWSRDHIEASPEDIAPELLSHFAAAIGVPLPDPTFLTAHRWRFARSGNSGDRFLWDEEIKLGLCGDWLAGPRVEAAWLSGLALAEAIG</sequence>
<dbReference type="EMBL" id="JAMSHT010000001">
    <property type="protein sequence ID" value="MCM8557864.1"/>
    <property type="molecule type" value="Genomic_DNA"/>
</dbReference>
<dbReference type="PANTHER" id="PTHR16128:SF5">
    <property type="entry name" value="FAD_NAD(P)-BINDING OXIDOREDUCTASE FAMILY PROTEIN"/>
    <property type="match status" value="1"/>
</dbReference>
<dbReference type="RefSeq" id="WP_252114300.1">
    <property type="nucleotide sequence ID" value="NZ_JAMSHT010000001.1"/>
</dbReference>
<dbReference type="Pfam" id="PF01593">
    <property type="entry name" value="Amino_oxidase"/>
    <property type="match status" value="1"/>
</dbReference>
<evidence type="ECO:0000313" key="3">
    <source>
        <dbReference type="Proteomes" id="UP001155128"/>
    </source>
</evidence>
<dbReference type="Gene3D" id="3.90.660.10">
    <property type="match status" value="1"/>
</dbReference>
<gene>
    <name evidence="2" type="ORF">NDO55_08540</name>
</gene>
<dbReference type="InterPro" id="IPR036188">
    <property type="entry name" value="FAD/NAD-bd_sf"/>
</dbReference>
<dbReference type="GO" id="GO:0016491">
    <property type="term" value="F:oxidoreductase activity"/>
    <property type="evidence" value="ECO:0007669"/>
    <property type="project" value="InterPro"/>
</dbReference>
<dbReference type="PRINTS" id="PR00419">
    <property type="entry name" value="ADXRDTASE"/>
</dbReference>